<feature type="domain" description="GH16" evidence="3">
    <location>
        <begin position="277"/>
        <end position="563"/>
    </location>
</feature>
<dbReference type="InterPro" id="IPR000757">
    <property type="entry name" value="Beta-glucanase-like"/>
</dbReference>
<evidence type="ECO:0000259" key="3">
    <source>
        <dbReference type="PROSITE" id="PS51762"/>
    </source>
</evidence>
<dbReference type="InterPro" id="IPR013320">
    <property type="entry name" value="ConA-like_dom_sf"/>
</dbReference>
<gene>
    <name evidence="4" type="ORF">OMED0929_LOCUS4390</name>
</gene>
<organism evidence="4">
    <name type="scientific">Ostreococcus mediterraneus</name>
    <dbReference type="NCBI Taxonomy" id="1486918"/>
    <lineage>
        <taxon>Eukaryota</taxon>
        <taxon>Viridiplantae</taxon>
        <taxon>Chlorophyta</taxon>
        <taxon>Mamiellophyceae</taxon>
        <taxon>Mamiellales</taxon>
        <taxon>Bathycoccaceae</taxon>
        <taxon>Ostreococcus</taxon>
    </lineage>
</organism>
<dbReference type="EMBL" id="HBEW01005234">
    <property type="protein sequence ID" value="CAD8583443.1"/>
    <property type="molecule type" value="Transcribed_RNA"/>
</dbReference>
<feature type="region of interest" description="Disordered" evidence="1">
    <location>
        <begin position="196"/>
        <end position="243"/>
    </location>
</feature>
<keyword evidence="2" id="KW-1133">Transmembrane helix</keyword>
<evidence type="ECO:0000256" key="2">
    <source>
        <dbReference type="SAM" id="Phobius"/>
    </source>
</evidence>
<dbReference type="Pfam" id="PF00722">
    <property type="entry name" value="Glyco_hydro_16"/>
    <property type="match status" value="1"/>
</dbReference>
<dbReference type="PANTHER" id="PTHR10963">
    <property type="entry name" value="GLYCOSYL HYDROLASE-RELATED"/>
    <property type="match status" value="1"/>
</dbReference>
<feature type="region of interest" description="Disordered" evidence="1">
    <location>
        <begin position="674"/>
        <end position="693"/>
    </location>
</feature>
<feature type="compositionally biased region" description="Basic and acidic residues" evidence="1">
    <location>
        <begin position="1"/>
        <end position="17"/>
    </location>
</feature>
<evidence type="ECO:0000313" key="4">
    <source>
        <dbReference type="EMBL" id="CAD8583443.1"/>
    </source>
</evidence>
<dbReference type="PANTHER" id="PTHR10963:SF60">
    <property type="entry name" value="GRAM-NEGATIVE BACTERIA-BINDING PROTEIN 1-RELATED"/>
    <property type="match status" value="1"/>
</dbReference>
<dbReference type="Gene3D" id="2.60.120.200">
    <property type="match status" value="1"/>
</dbReference>
<dbReference type="PROSITE" id="PS51762">
    <property type="entry name" value="GH16_2"/>
    <property type="match status" value="1"/>
</dbReference>
<evidence type="ECO:0000256" key="1">
    <source>
        <dbReference type="SAM" id="MobiDB-lite"/>
    </source>
</evidence>
<feature type="transmembrane region" description="Helical" evidence="2">
    <location>
        <begin position="569"/>
        <end position="591"/>
    </location>
</feature>
<feature type="region of interest" description="Disordered" evidence="1">
    <location>
        <begin position="699"/>
        <end position="723"/>
    </location>
</feature>
<dbReference type="GO" id="GO:0005975">
    <property type="term" value="P:carbohydrate metabolic process"/>
    <property type="evidence" value="ECO:0007669"/>
    <property type="project" value="InterPro"/>
</dbReference>
<feature type="compositionally biased region" description="Acidic residues" evidence="1">
    <location>
        <begin position="133"/>
        <end position="158"/>
    </location>
</feature>
<feature type="compositionally biased region" description="Basic and acidic residues" evidence="1">
    <location>
        <begin position="699"/>
        <end position="708"/>
    </location>
</feature>
<keyword evidence="2" id="KW-0472">Membrane</keyword>
<feature type="compositionally biased region" description="Low complexity" evidence="1">
    <location>
        <begin position="230"/>
        <end position="243"/>
    </location>
</feature>
<sequence length="723" mass="79347">MDRARAEPPDRGRRDDAPSTSAPMMPSETMHRTDAVAWRSARGRARGDGRTRARAWCALIVACACAVAARMAMAGEASGGLGVNTKWSTARREDEGAYGGDAVRDVRVTSEDIAGMSAFGVMDDEALARIVGDESEDDPDVLAEGSVEDEDAGDEEDDSKTQKTGTRRFAALGVARVEPTRPDDALAAMRAALEAEYDDEASSSGLGVDIAREDDDDASYVDRTPRGVRSSAQSPSASSISVSQAPVISKPLEAYAARHASGALAPSAHGGFPVLVPGSTKDVRPQAKRRDGWVLSWSDEFDGDALDTTKWQPKVNASAPGLERHGGQQQWYTPDMCKVVDGALVLATRRREGVMNMATNTGVNRGNGEGYPFLSCWVDTKDTFTQTYGRVEIRAKIPDTTCPGIWPQHWMLPNPATSVPKQACWPLGGQIDVMQSYGKGRGGPGTRAGTVESGYHFAPQGECGVDGYARSAYPAPLDDKVDFSDGFHTFAVEWSKERLTFFVDGHVVNELSQFNVPIIPRWPFYLILNTAVSPFGMPDALDQCADDMFHYVDYVRVYKRAAVRLSSDVWHFLTFSVVVLVSFILISVFALRGAYNRDDEIFYTTCDEYGVEYKKPIKKFAYDVNDDDETASFGRQKPRNEKIGAATPLIGDVVLALPDDGTGRYQHSGRFGMSTIRRRPLPPSQSNRGYYADIWSRDADERVDESARAQRRRQAKERERHLH</sequence>
<keyword evidence="2" id="KW-0812">Transmembrane</keyword>
<dbReference type="InterPro" id="IPR050546">
    <property type="entry name" value="Glycosyl_Hydrlase_16"/>
</dbReference>
<protein>
    <recommendedName>
        <fullName evidence="3">GH16 domain-containing protein</fullName>
    </recommendedName>
</protein>
<proteinExistence type="predicted"/>
<dbReference type="SUPFAM" id="SSF49899">
    <property type="entry name" value="Concanavalin A-like lectins/glucanases"/>
    <property type="match status" value="1"/>
</dbReference>
<reference evidence="4" key="1">
    <citation type="submission" date="2021-01" db="EMBL/GenBank/DDBJ databases">
        <authorList>
            <person name="Corre E."/>
            <person name="Pelletier E."/>
            <person name="Niang G."/>
            <person name="Scheremetjew M."/>
            <person name="Finn R."/>
            <person name="Kale V."/>
            <person name="Holt S."/>
            <person name="Cochrane G."/>
            <person name="Meng A."/>
            <person name="Brown T."/>
            <person name="Cohen L."/>
        </authorList>
    </citation>
    <scope>NUCLEOTIDE SEQUENCE</scope>
    <source>
        <strain evidence="4">Clade-D-RCC2572</strain>
    </source>
</reference>
<dbReference type="GO" id="GO:0004553">
    <property type="term" value="F:hydrolase activity, hydrolyzing O-glycosyl compounds"/>
    <property type="evidence" value="ECO:0007669"/>
    <property type="project" value="InterPro"/>
</dbReference>
<feature type="region of interest" description="Disordered" evidence="1">
    <location>
        <begin position="1"/>
        <end position="31"/>
    </location>
</feature>
<dbReference type="AlphaFoldDB" id="A0A7S0KJI2"/>
<name>A0A7S0KJI2_9CHLO</name>
<accession>A0A7S0KJI2</accession>
<dbReference type="CDD" id="cd08023">
    <property type="entry name" value="GH16_laminarinase_like"/>
    <property type="match status" value="1"/>
</dbReference>
<feature type="region of interest" description="Disordered" evidence="1">
    <location>
        <begin position="133"/>
        <end position="167"/>
    </location>
</feature>